<accession>A0AA88KG24</accession>
<proteinExistence type="predicted"/>
<sequence>MPIPKLSTQPCHQQKTFRSHKVTNSYSGSTHTHSDSLISLLSCFGVKVNLRPIKFAIQQTKDKPTRSTVQQIKEQLQISSNDHPISITKNLHDELFRIKFSTASIGHYHSSRDYLTLELYKQIETSLEKSEPIDVMTIEIEFLKASPSDLLKYFSSTSTQSIEEQLLNQLVEILDVDEKRKHVYIRIRRDCNHNTSEIFDPIDYRYLLMGKIDSSNHAFLFDVSGFSQNDKTVPKSVDHLYELCTPANVRNKSFQSDDNNDCGIQRILIGCFLTSMTTTKRKNKRGGPIGTKSLYYTTNPYHLFKSQS</sequence>
<evidence type="ECO:0000313" key="2">
    <source>
        <dbReference type="EMBL" id="KAG2374571.1"/>
    </source>
</evidence>
<reference evidence="2 3" key="1">
    <citation type="journal article" date="2018" name="BMC Genomics">
        <title>The genome of Naegleria lovaniensis, the basis for a comparative approach to unravel pathogenicity factors of the human pathogenic amoeba N. fowleri.</title>
        <authorList>
            <person name="Liechti N."/>
            <person name="Schurch N."/>
            <person name="Bruggmann R."/>
            <person name="Wittwer M."/>
        </authorList>
    </citation>
    <scope>NUCLEOTIDE SEQUENCE [LARGE SCALE GENOMIC DNA]</scope>
    <source>
        <strain evidence="2 3">ATCC 30569</strain>
    </source>
</reference>
<protein>
    <submittedName>
        <fullName evidence="2">Uncharacterized protein</fullName>
    </submittedName>
</protein>
<dbReference type="Proteomes" id="UP000816034">
    <property type="component" value="Unassembled WGS sequence"/>
</dbReference>
<evidence type="ECO:0000256" key="1">
    <source>
        <dbReference type="SAM" id="MobiDB-lite"/>
    </source>
</evidence>
<comment type="caution">
    <text evidence="2">The sequence shown here is derived from an EMBL/GenBank/DDBJ whole genome shotgun (WGS) entry which is preliminary data.</text>
</comment>
<dbReference type="AlphaFoldDB" id="A0AA88KG24"/>
<gene>
    <name evidence="2" type="ORF">C9374_010590</name>
</gene>
<name>A0AA88KG24_NAELO</name>
<dbReference type="GeneID" id="68103044"/>
<feature type="compositionally biased region" description="Polar residues" evidence="1">
    <location>
        <begin position="1"/>
        <end position="14"/>
    </location>
</feature>
<dbReference type="RefSeq" id="XP_044543745.1">
    <property type="nucleotide sequence ID" value="XM_044686151.1"/>
</dbReference>
<organism evidence="2 3">
    <name type="scientific">Naegleria lovaniensis</name>
    <name type="common">Amoeba</name>
    <dbReference type="NCBI Taxonomy" id="51637"/>
    <lineage>
        <taxon>Eukaryota</taxon>
        <taxon>Discoba</taxon>
        <taxon>Heterolobosea</taxon>
        <taxon>Tetramitia</taxon>
        <taxon>Eutetramitia</taxon>
        <taxon>Vahlkampfiidae</taxon>
        <taxon>Naegleria</taxon>
    </lineage>
</organism>
<dbReference type="EMBL" id="PYSW02000044">
    <property type="protein sequence ID" value="KAG2374571.1"/>
    <property type="molecule type" value="Genomic_DNA"/>
</dbReference>
<feature type="region of interest" description="Disordered" evidence="1">
    <location>
        <begin position="1"/>
        <end position="30"/>
    </location>
</feature>
<keyword evidence="3" id="KW-1185">Reference proteome</keyword>
<evidence type="ECO:0000313" key="3">
    <source>
        <dbReference type="Proteomes" id="UP000816034"/>
    </source>
</evidence>